<dbReference type="EMBL" id="CDQK01000005">
    <property type="protein sequence ID" value="CEP24160.1"/>
    <property type="molecule type" value="Genomic_DNA"/>
</dbReference>
<evidence type="ECO:0000313" key="1">
    <source>
        <dbReference type="EMBL" id="CEP24160.1"/>
    </source>
</evidence>
<gene>
    <name evidence="1" type="ORF">BN1211_4896</name>
</gene>
<protein>
    <submittedName>
        <fullName evidence="1">Uncharacterized protein</fullName>
    </submittedName>
</protein>
<dbReference type="Proteomes" id="UP000038830">
    <property type="component" value="Unassembled WGS sequence"/>
</dbReference>
<organism evidence="1 2">
    <name type="scientific">Cyberlindnera jadinii (strain ATCC 18201 / CBS 1600 / BCRC 20928 / JCM 3617 / NBRC 0987 / NRRL Y-1542)</name>
    <name type="common">Torula yeast</name>
    <name type="synonym">Candida utilis</name>
    <dbReference type="NCBI Taxonomy" id="983966"/>
    <lineage>
        <taxon>Eukaryota</taxon>
        <taxon>Fungi</taxon>
        <taxon>Dikarya</taxon>
        <taxon>Ascomycota</taxon>
        <taxon>Saccharomycotina</taxon>
        <taxon>Saccharomycetes</taxon>
        <taxon>Phaffomycetales</taxon>
        <taxon>Phaffomycetaceae</taxon>
        <taxon>Cyberlindnera</taxon>
    </lineage>
</organism>
<dbReference type="AlphaFoldDB" id="A0A0H5C7A9"/>
<accession>A0A0H5C7A9</accession>
<name>A0A0H5C7A9_CYBJN</name>
<reference evidence="2" key="1">
    <citation type="journal article" date="2015" name="J. Biotechnol.">
        <title>The structure of the Cyberlindnera jadinii genome and its relation to Candida utilis analyzed by the occurrence of single nucleotide polymorphisms.</title>
        <authorList>
            <person name="Rupp O."/>
            <person name="Brinkrolf K."/>
            <person name="Buerth C."/>
            <person name="Kunigo M."/>
            <person name="Schneider J."/>
            <person name="Jaenicke S."/>
            <person name="Goesmann A."/>
            <person name="Puehler A."/>
            <person name="Jaeger K.-E."/>
            <person name="Ernst J.F."/>
        </authorList>
    </citation>
    <scope>NUCLEOTIDE SEQUENCE [LARGE SCALE GENOMIC DNA]</scope>
    <source>
        <strain evidence="2">ATCC 18201 / CBS 1600 / BCRC 20928 / JCM 3617 / NBRC 0987 / NRRL Y-1542</strain>
    </source>
</reference>
<proteinExistence type="predicted"/>
<sequence>MSLEIRWLSFLGFWAVFLGLSAFTSSLSWPYGKLLVANVHYLMIGNGKNCFGKNCFGKRYEQ</sequence>
<evidence type="ECO:0000313" key="2">
    <source>
        <dbReference type="Proteomes" id="UP000038830"/>
    </source>
</evidence>